<evidence type="ECO:0000256" key="4">
    <source>
        <dbReference type="ARBA" id="ARBA00022679"/>
    </source>
</evidence>
<dbReference type="PANTHER" id="PTHR11739">
    <property type="entry name" value="CITRATE SYNTHASE"/>
    <property type="match status" value="1"/>
</dbReference>
<evidence type="ECO:0000313" key="6">
    <source>
        <dbReference type="EMBL" id="NHN55981.1"/>
    </source>
</evidence>
<dbReference type="GO" id="GO:0005829">
    <property type="term" value="C:cytosol"/>
    <property type="evidence" value="ECO:0007669"/>
    <property type="project" value="TreeGrafter"/>
</dbReference>
<dbReference type="RefSeq" id="WP_166196321.1">
    <property type="nucleotide sequence ID" value="NZ_JAAOIV010000006.1"/>
</dbReference>
<dbReference type="InterPro" id="IPR016143">
    <property type="entry name" value="Citrate_synth-like_sm_a-sub"/>
</dbReference>
<dbReference type="EMBL" id="JAAOIV010000006">
    <property type="protein sequence ID" value="NHN55981.1"/>
    <property type="molecule type" value="Genomic_DNA"/>
</dbReference>
<reference evidence="6" key="1">
    <citation type="submission" date="2020-03" db="EMBL/GenBank/DDBJ databases">
        <title>Draft sequencing of Calidifontibacter sp. DB0510.</title>
        <authorList>
            <person name="Kim D.-U."/>
        </authorList>
    </citation>
    <scope>NUCLEOTIDE SEQUENCE</scope>
    <source>
        <strain evidence="6">DB0510</strain>
    </source>
</reference>
<comment type="caution">
    <text evidence="6">The sequence shown here is derived from an EMBL/GenBank/DDBJ whole genome shotgun (WGS) entry which is preliminary data.</text>
</comment>
<evidence type="ECO:0000256" key="3">
    <source>
        <dbReference type="ARBA" id="ARBA00012972"/>
    </source>
</evidence>
<proteinExistence type="inferred from homology"/>
<dbReference type="GO" id="GO:0036440">
    <property type="term" value="F:citrate synthase activity"/>
    <property type="evidence" value="ECO:0007669"/>
    <property type="project" value="UniProtKB-EC"/>
</dbReference>
<keyword evidence="7" id="KW-1185">Reference proteome</keyword>
<dbReference type="PANTHER" id="PTHR11739:SF4">
    <property type="entry name" value="CITRATE SYNTHASE, PEROXISOMAL"/>
    <property type="match status" value="1"/>
</dbReference>
<evidence type="ECO:0000259" key="5">
    <source>
        <dbReference type="Pfam" id="PF12728"/>
    </source>
</evidence>
<dbReference type="InterPro" id="IPR002020">
    <property type="entry name" value="Citrate_synthase"/>
</dbReference>
<evidence type="ECO:0000256" key="2">
    <source>
        <dbReference type="ARBA" id="ARBA00010566"/>
    </source>
</evidence>
<gene>
    <name evidence="6" type="ORF">G9U51_09355</name>
</gene>
<dbReference type="Gene3D" id="1.10.230.10">
    <property type="entry name" value="Cytochrome P450-Terp, domain 2"/>
    <property type="match status" value="1"/>
</dbReference>
<comment type="pathway">
    <text evidence="1">Carbohydrate metabolism; tricarboxylic acid cycle.</text>
</comment>
<dbReference type="Proteomes" id="UP000744769">
    <property type="component" value="Unassembled WGS sequence"/>
</dbReference>
<dbReference type="GO" id="GO:0005975">
    <property type="term" value="P:carbohydrate metabolic process"/>
    <property type="evidence" value="ECO:0007669"/>
    <property type="project" value="TreeGrafter"/>
</dbReference>
<protein>
    <recommendedName>
        <fullName evidence="3">citrate synthase (unknown stereospecificity)</fullName>
        <ecNumber evidence="3">2.3.3.16</ecNumber>
    </recommendedName>
</protein>
<accession>A0A967EET6</accession>
<dbReference type="InterPro" id="IPR036969">
    <property type="entry name" value="Citrate_synthase_sf"/>
</dbReference>
<dbReference type="AlphaFoldDB" id="A0A967EET6"/>
<dbReference type="SUPFAM" id="SSF46955">
    <property type="entry name" value="Putative DNA-binding domain"/>
    <property type="match status" value="1"/>
</dbReference>
<evidence type="ECO:0000313" key="7">
    <source>
        <dbReference type="Proteomes" id="UP000744769"/>
    </source>
</evidence>
<dbReference type="Pfam" id="PF12728">
    <property type="entry name" value="HTH_17"/>
    <property type="match status" value="1"/>
</dbReference>
<dbReference type="InterPro" id="IPR016142">
    <property type="entry name" value="Citrate_synth-like_lrg_a-sub"/>
</dbReference>
<dbReference type="InterPro" id="IPR041657">
    <property type="entry name" value="HTH_17"/>
</dbReference>
<dbReference type="Gene3D" id="1.10.580.10">
    <property type="entry name" value="Citrate Synthase, domain 1"/>
    <property type="match status" value="2"/>
</dbReference>
<dbReference type="InterPro" id="IPR009061">
    <property type="entry name" value="DNA-bd_dom_put_sf"/>
</dbReference>
<keyword evidence="4" id="KW-0808">Transferase</keyword>
<dbReference type="SUPFAM" id="SSF48256">
    <property type="entry name" value="Citrate synthase"/>
    <property type="match status" value="1"/>
</dbReference>
<name>A0A967EET6_9MICO</name>
<sequence>MAEQWVTTQEAADLLGVRPQTVYSYVSRGILERVGGSRHNGSAFRRGDVLALRDQRRRSRSGVFEVAVETSITDLEPDGSLLFRGRDASELATSTAYERVAELLWQTGELDWAPTELTLEVAEEVTRLSPPDLPYADRARLAVQLAGLRLKADFPTSAVAAINAAVHSLVVAPGGFDSLRSLNQRDRSVAERFANAVGAQPDWAPVINAALVLLADHELATSTVAARSAASTGAGPFDVILAGMHAMAGPKHGGASRAARQLLDRAAESGCATTANTEPAAGFGHLVYRTTDGRADTLLELIKPLAPVEVELADNLALEMRRRHSLVPNVDLALATLERAAGLKAGTGVALFTIARVAGFTAHALEEQGEPMRFRPRASYIGER</sequence>
<dbReference type="Pfam" id="PF00285">
    <property type="entry name" value="Citrate_synt"/>
    <property type="match status" value="1"/>
</dbReference>
<evidence type="ECO:0000256" key="1">
    <source>
        <dbReference type="ARBA" id="ARBA00005163"/>
    </source>
</evidence>
<feature type="domain" description="Helix-turn-helix" evidence="5">
    <location>
        <begin position="5"/>
        <end position="56"/>
    </location>
</feature>
<dbReference type="GO" id="GO:0006099">
    <property type="term" value="P:tricarboxylic acid cycle"/>
    <property type="evidence" value="ECO:0007669"/>
    <property type="project" value="TreeGrafter"/>
</dbReference>
<dbReference type="EC" id="2.3.3.16" evidence="3"/>
<comment type="similarity">
    <text evidence="2">Belongs to the citrate synthase family.</text>
</comment>
<dbReference type="PRINTS" id="PR00143">
    <property type="entry name" value="CITRTSNTHASE"/>
</dbReference>
<organism evidence="6 7">
    <name type="scientific">Metallococcus carri</name>
    <dbReference type="NCBI Taxonomy" id="1656884"/>
    <lineage>
        <taxon>Bacteria</taxon>
        <taxon>Bacillati</taxon>
        <taxon>Actinomycetota</taxon>
        <taxon>Actinomycetes</taxon>
        <taxon>Micrococcales</taxon>
        <taxon>Dermacoccaceae</taxon>
        <taxon>Metallococcus</taxon>
    </lineage>
</organism>